<gene>
    <name evidence="1" type="ORF">H9L05_14865</name>
</gene>
<keyword evidence="2" id="KW-1185">Reference proteome</keyword>
<evidence type="ECO:0000313" key="1">
    <source>
        <dbReference type="EMBL" id="QNP51329.1"/>
    </source>
</evidence>
<dbReference type="AlphaFoldDB" id="A0A7H0GSR3"/>
<evidence type="ECO:0000313" key="2">
    <source>
        <dbReference type="Proteomes" id="UP000516093"/>
    </source>
</evidence>
<organism evidence="1 2">
    <name type="scientific">Hymenobacter qilianensis</name>
    <dbReference type="NCBI Taxonomy" id="1385715"/>
    <lineage>
        <taxon>Bacteria</taxon>
        <taxon>Pseudomonadati</taxon>
        <taxon>Bacteroidota</taxon>
        <taxon>Cytophagia</taxon>
        <taxon>Cytophagales</taxon>
        <taxon>Hymenobacteraceae</taxon>
        <taxon>Hymenobacter</taxon>
    </lineage>
</organism>
<sequence length="134" mass="15134">MSFPLRFVLRQAAEGAVFQHMALCSPTRQLMHWVLPGPAQRLLIEVPYYYLCEASDSASLPEVEVDTGECTITQASEENPTEALRHHIEAGHLLLHLHGHRLEGDFTLARLSSNSHIWRFSLGHSMPHTITLKQ</sequence>
<dbReference type="EMBL" id="CP060784">
    <property type="protein sequence ID" value="QNP51329.1"/>
    <property type="molecule type" value="Genomic_DNA"/>
</dbReference>
<accession>A0A7H0GSR3</accession>
<proteinExistence type="predicted"/>
<dbReference type="KEGG" id="hqi:H9L05_14865"/>
<dbReference type="RefSeq" id="WP_187731618.1">
    <property type="nucleotide sequence ID" value="NZ_BMFN01000003.1"/>
</dbReference>
<protein>
    <submittedName>
        <fullName evidence="1">Uncharacterized protein</fullName>
    </submittedName>
</protein>
<dbReference type="Proteomes" id="UP000516093">
    <property type="component" value="Chromosome"/>
</dbReference>
<reference evidence="1 2" key="1">
    <citation type="submission" date="2020-08" db="EMBL/GenBank/DDBJ databases">
        <title>Genome sequence of Hymenobacter qilianensis JCM 19763T.</title>
        <authorList>
            <person name="Hyun D.-W."/>
            <person name="Bae J.-W."/>
        </authorList>
    </citation>
    <scope>NUCLEOTIDE SEQUENCE [LARGE SCALE GENOMIC DNA]</scope>
    <source>
        <strain evidence="1 2">JCM 19763</strain>
    </source>
</reference>
<name>A0A7H0GSR3_9BACT</name>